<name>A0A0F9HMT8_9ZZZZ</name>
<sequence length="317" mass="32876">MRRIFLSLFLIALFASPSWAVTCSTSWARSKDWGSSEVLTEPDLEGEFDNTNTLGGNCGDVLGTHDHDNAGTDKLNAHASVVALSINAGLISTEVATSHQALVAQGDGTAGWVTAVITSGESQGDVLYFDGSVWAKLVAGTDGLFLKTQGASANPTWAAAAVSAAHASKIWDADVNTLVEVEQAADQDVIRFTVDGTEKMLIDSTGVSFAKGDVAVKGWVKFDGTTPANILDSFNVTSVTYVATGRYQVIWDTDFADANYVVVCTSQSGGADPGNADFCHIEPGGQAAGSVDLSNIDGGGAGAVDATFVHVIAFGNQ</sequence>
<dbReference type="EMBL" id="LAZR01024034">
    <property type="protein sequence ID" value="KKL76472.1"/>
    <property type="molecule type" value="Genomic_DNA"/>
</dbReference>
<protein>
    <submittedName>
        <fullName evidence="1">Uncharacterized protein</fullName>
    </submittedName>
</protein>
<organism evidence="1">
    <name type="scientific">marine sediment metagenome</name>
    <dbReference type="NCBI Taxonomy" id="412755"/>
    <lineage>
        <taxon>unclassified sequences</taxon>
        <taxon>metagenomes</taxon>
        <taxon>ecological metagenomes</taxon>
    </lineage>
</organism>
<evidence type="ECO:0000313" key="1">
    <source>
        <dbReference type="EMBL" id="KKL76472.1"/>
    </source>
</evidence>
<dbReference type="AlphaFoldDB" id="A0A0F9HMT8"/>
<proteinExistence type="predicted"/>
<comment type="caution">
    <text evidence="1">The sequence shown here is derived from an EMBL/GenBank/DDBJ whole genome shotgun (WGS) entry which is preliminary data.</text>
</comment>
<accession>A0A0F9HMT8</accession>
<gene>
    <name evidence="1" type="ORF">LCGC14_2044540</name>
</gene>
<reference evidence="1" key="1">
    <citation type="journal article" date="2015" name="Nature">
        <title>Complex archaea that bridge the gap between prokaryotes and eukaryotes.</title>
        <authorList>
            <person name="Spang A."/>
            <person name="Saw J.H."/>
            <person name="Jorgensen S.L."/>
            <person name="Zaremba-Niedzwiedzka K."/>
            <person name="Martijn J."/>
            <person name="Lind A.E."/>
            <person name="van Eijk R."/>
            <person name="Schleper C."/>
            <person name="Guy L."/>
            <person name="Ettema T.J."/>
        </authorList>
    </citation>
    <scope>NUCLEOTIDE SEQUENCE</scope>
</reference>